<feature type="domain" description="DDE-1" evidence="1">
    <location>
        <begin position="14"/>
        <end position="122"/>
    </location>
</feature>
<gene>
    <name evidence="2" type="primary">AlNc14C432G11594</name>
    <name evidence="2" type="ORF">ALNC14_130710</name>
</gene>
<dbReference type="InterPro" id="IPR004875">
    <property type="entry name" value="DDE_SF_endonuclease_dom"/>
</dbReference>
<protein>
    <submittedName>
        <fullName evidence="2">AlNc14C432G11594 protein</fullName>
    </submittedName>
</protein>
<dbReference type="HOGENOM" id="CLU_1535283_0_0_1"/>
<reference evidence="2" key="2">
    <citation type="submission" date="2011-02" db="EMBL/GenBank/DDBJ databases">
        <authorList>
            <person name="MacLean D."/>
        </authorList>
    </citation>
    <scope>NUCLEOTIDE SEQUENCE</scope>
</reference>
<dbReference type="GO" id="GO:0003676">
    <property type="term" value="F:nucleic acid binding"/>
    <property type="evidence" value="ECO:0007669"/>
    <property type="project" value="InterPro"/>
</dbReference>
<dbReference type="EMBL" id="FR824475">
    <property type="protein sequence ID" value="CCA26927.1"/>
    <property type="molecule type" value="Genomic_DNA"/>
</dbReference>
<proteinExistence type="predicted"/>
<name>F0WZK3_9STRA</name>
<evidence type="ECO:0000259" key="1">
    <source>
        <dbReference type="Pfam" id="PF03184"/>
    </source>
</evidence>
<dbReference type="Pfam" id="PF03184">
    <property type="entry name" value="DDE_1"/>
    <property type="match status" value="1"/>
</dbReference>
<accession>F0WZK3</accession>
<evidence type="ECO:0000313" key="2">
    <source>
        <dbReference type="EMBL" id="CCA26927.1"/>
    </source>
</evidence>
<sequence>MARGQGASGRDANDVQIYGSSTAWWNSAMTIEWMRYNFGDRTTATEPILLMLGSFYGHWTDEIQAYDAMCNVQLKAVPPKLTWRCQPADVTWIKPLKDKLCANWVENLRDQPASLNRGSAGPNLRPIQFGYNLSQGLSYNFSSVPSILLSYENFNRDVTWPSFRMTLIICATPQE</sequence>
<reference evidence="2" key="1">
    <citation type="journal article" date="2011" name="PLoS Biol.">
        <title>Gene gain and loss during evolution of obligate parasitism in the white rust pathogen of Arabidopsis thaliana.</title>
        <authorList>
            <person name="Kemen E."/>
            <person name="Gardiner A."/>
            <person name="Schultz-Larsen T."/>
            <person name="Kemen A.C."/>
            <person name="Balmuth A.L."/>
            <person name="Robert-Seilaniantz A."/>
            <person name="Bailey K."/>
            <person name="Holub E."/>
            <person name="Studholme D.J."/>
            <person name="Maclean D."/>
            <person name="Jones J.D."/>
        </authorList>
    </citation>
    <scope>NUCLEOTIDE SEQUENCE</scope>
</reference>
<organism evidence="2">
    <name type="scientific">Albugo laibachii Nc14</name>
    <dbReference type="NCBI Taxonomy" id="890382"/>
    <lineage>
        <taxon>Eukaryota</taxon>
        <taxon>Sar</taxon>
        <taxon>Stramenopiles</taxon>
        <taxon>Oomycota</taxon>
        <taxon>Peronosporomycetes</taxon>
        <taxon>Albuginales</taxon>
        <taxon>Albuginaceae</taxon>
        <taxon>Albugo</taxon>
    </lineage>
</organism>
<dbReference type="AlphaFoldDB" id="F0WZK3"/>